<reference evidence="7 8" key="1">
    <citation type="submission" date="2023-09" db="EMBL/GenBank/DDBJ databases">
        <title>Demequina sp. a novel bacteria isolated from Capsicum annuum.</title>
        <authorList>
            <person name="Humaira Z."/>
            <person name="Lee J."/>
            <person name="Cho D."/>
        </authorList>
    </citation>
    <scope>NUCLEOTIDE SEQUENCE [LARGE SCALE GENOMIC DNA]</scope>
    <source>
        <strain evidence="7 8">OYTSA14</strain>
    </source>
</reference>
<dbReference type="RefSeq" id="WP_313501041.1">
    <property type="nucleotide sequence ID" value="NZ_CP134879.1"/>
</dbReference>
<dbReference type="InterPro" id="IPR033749">
    <property type="entry name" value="Polyprenyl_synt_CS"/>
</dbReference>
<name>A0AA96J968_9MICO</name>
<evidence type="ECO:0000313" key="8">
    <source>
        <dbReference type="Proteomes" id="UP001304125"/>
    </source>
</evidence>
<keyword evidence="3 6" id="KW-0808">Transferase</keyword>
<sequence length="361" mass="37188">MPANPSLPPFDALRARVEMRMSEVLADTADAVAPAGVAGTEVIEVLEASSKGGKRLRALLTMASFGANGGADDDRAAVSVAAALEWFQTAALIHDDVLDGSDTRRGEPAAHRRFATLHAHLGEDAAGELGRAAGVLAGDIALMTAHRALDSALVVLPDPGRTASLFASMEELVTAGQYLDMRIAAAPLESVGEQRADILATMRCKTASYSAEHPLALGAALAGAEASRIDAMRSIGVPLGIAFQLRDDVLGLVGSPAVTGKPAGDDVREGKRTLLVWHAWTHGTQSHRTAIAGALGRRDATPGEISRAVEAIVDAGGLDAAEREIAALTGPALAALEGLGLQDPGVTALKDLCTRLVTRSS</sequence>
<evidence type="ECO:0000313" key="7">
    <source>
        <dbReference type="EMBL" id="WNM25693.1"/>
    </source>
</evidence>
<dbReference type="Pfam" id="PF00348">
    <property type="entry name" value="polyprenyl_synt"/>
    <property type="match status" value="1"/>
</dbReference>
<keyword evidence="8" id="KW-1185">Reference proteome</keyword>
<evidence type="ECO:0000256" key="4">
    <source>
        <dbReference type="ARBA" id="ARBA00022723"/>
    </source>
</evidence>
<comment type="similarity">
    <text evidence="2 6">Belongs to the FPP/GGPP synthase family.</text>
</comment>
<dbReference type="InterPro" id="IPR008949">
    <property type="entry name" value="Isoprenoid_synthase_dom_sf"/>
</dbReference>
<protein>
    <submittedName>
        <fullName evidence="7">Polyprenyl synthetase family protein</fullName>
    </submittedName>
</protein>
<dbReference type="EMBL" id="CP134879">
    <property type="protein sequence ID" value="WNM25693.1"/>
    <property type="molecule type" value="Genomic_DNA"/>
</dbReference>
<keyword evidence="4" id="KW-0479">Metal-binding</keyword>
<keyword evidence="5" id="KW-0460">Magnesium</keyword>
<comment type="cofactor">
    <cofactor evidence="1">
        <name>Mg(2+)</name>
        <dbReference type="ChEBI" id="CHEBI:18420"/>
    </cofactor>
</comment>
<evidence type="ECO:0000256" key="3">
    <source>
        <dbReference type="ARBA" id="ARBA00022679"/>
    </source>
</evidence>
<evidence type="ECO:0000256" key="5">
    <source>
        <dbReference type="ARBA" id="ARBA00022842"/>
    </source>
</evidence>
<evidence type="ECO:0000256" key="1">
    <source>
        <dbReference type="ARBA" id="ARBA00001946"/>
    </source>
</evidence>
<dbReference type="PANTHER" id="PTHR12001">
    <property type="entry name" value="GERANYLGERANYL PYROPHOSPHATE SYNTHASE"/>
    <property type="match status" value="1"/>
</dbReference>
<dbReference type="Proteomes" id="UP001304125">
    <property type="component" value="Chromosome"/>
</dbReference>
<dbReference type="PROSITE" id="PS00444">
    <property type="entry name" value="POLYPRENYL_SYNTHASE_2"/>
    <property type="match status" value="1"/>
</dbReference>
<gene>
    <name evidence="7" type="ORF">RN606_05955</name>
</gene>
<dbReference type="AlphaFoldDB" id="A0AA96J968"/>
<dbReference type="PANTHER" id="PTHR12001:SF85">
    <property type="entry name" value="SHORT CHAIN ISOPRENYL DIPHOSPHATE SYNTHASE"/>
    <property type="match status" value="1"/>
</dbReference>
<organism evidence="7 8">
    <name type="scientific">Demequina capsici</name>
    <dbReference type="NCBI Taxonomy" id="3075620"/>
    <lineage>
        <taxon>Bacteria</taxon>
        <taxon>Bacillati</taxon>
        <taxon>Actinomycetota</taxon>
        <taxon>Actinomycetes</taxon>
        <taxon>Micrococcales</taxon>
        <taxon>Demequinaceae</taxon>
        <taxon>Demequina</taxon>
    </lineage>
</organism>
<evidence type="ECO:0000256" key="2">
    <source>
        <dbReference type="ARBA" id="ARBA00006706"/>
    </source>
</evidence>
<dbReference type="CDD" id="cd00685">
    <property type="entry name" value="Trans_IPPS_HT"/>
    <property type="match status" value="1"/>
</dbReference>
<dbReference type="PROSITE" id="PS00723">
    <property type="entry name" value="POLYPRENYL_SYNTHASE_1"/>
    <property type="match status" value="1"/>
</dbReference>
<dbReference type="InterPro" id="IPR000092">
    <property type="entry name" value="Polyprenyl_synt"/>
</dbReference>
<dbReference type="GO" id="GO:0004659">
    <property type="term" value="F:prenyltransferase activity"/>
    <property type="evidence" value="ECO:0007669"/>
    <property type="project" value="InterPro"/>
</dbReference>
<evidence type="ECO:0000256" key="6">
    <source>
        <dbReference type="RuleBase" id="RU004466"/>
    </source>
</evidence>
<dbReference type="Gene3D" id="1.10.600.10">
    <property type="entry name" value="Farnesyl Diphosphate Synthase"/>
    <property type="match status" value="1"/>
</dbReference>
<dbReference type="SUPFAM" id="SSF48576">
    <property type="entry name" value="Terpenoid synthases"/>
    <property type="match status" value="1"/>
</dbReference>
<dbReference type="GO" id="GO:0046872">
    <property type="term" value="F:metal ion binding"/>
    <property type="evidence" value="ECO:0007669"/>
    <property type="project" value="UniProtKB-KW"/>
</dbReference>
<dbReference type="GO" id="GO:0008299">
    <property type="term" value="P:isoprenoid biosynthetic process"/>
    <property type="evidence" value="ECO:0007669"/>
    <property type="project" value="InterPro"/>
</dbReference>
<proteinExistence type="inferred from homology"/>
<accession>A0AA96J968</accession>
<dbReference type="SFLD" id="SFLDS00005">
    <property type="entry name" value="Isoprenoid_Synthase_Type_I"/>
    <property type="match status" value="1"/>
</dbReference>